<evidence type="ECO:0000256" key="7">
    <source>
        <dbReference type="ARBA" id="ARBA00024173"/>
    </source>
</evidence>
<evidence type="ECO:0000259" key="10">
    <source>
        <dbReference type="PROSITE" id="PS50859"/>
    </source>
</evidence>
<keyword evidence="5" id="KW-0175">Coiled coil</keyword>
<keyword evidence="6 9" id="KW-0472">Membrane</keyword>
<dbReference type="Pfam" id="PF25970">
    <property type="entry name" value="SEC22a_C"/>
    <property type="match status" value="1"/>
</dbReference>
<dbReference type="GeneID" id="20247127"/>
<gene>
    <name evidence="11" type="ORF">LOTGIDRAFT_223470</name>
</gene>
<dbReference type="GO" id="GO:0006888">
    <property type="term" value="P:endoplasmic reticulum to Golgi vesicle-mediated transport"/>
    <property type="evidence" value="ECO:0007669"/>
    <property type="project" value="InterPro"/>
</dbReference>
<dbReference type="GO" id="GO:0006890">
    <property type="term" value="P:retrograde vesicle-mediated transport, Golgi to endoplasmic reticulum"/>
    <property type="evidence" value="ECO:0007669"/>
    <property type="project" value="InterPro"/>
</dbReference>
<evidence type="ECO:0000256" key="6">
    <source>
        <dbReference type="ARBA" id="ARBA00023136"/>
    </source>
</evidence>
<evidence type="ECO:0000313" key="12">
    <source>
        <dbReference type="Proteomes" id="UP000030746"/>
    </source>
</evidence>
<reference evidence="11 12" key="1">
    <citation type="journal article" date="2013" name="Nature">
        <title>Insights into bilaterian evolution from three spiralian genomes.</title>
        <authorList>
            <person name="Simakov O."/>
            <person name="Marletaz F."/>
            <person name="Cho S.J."/>
            <person name="Edsinger-Gonzales E."/>
            <person name="Havlak P."/>
            <person name="Hellsten U."/>
            <person name="Kuo D.H."/>
            <person name="Larsson T."/>
            <person name="Lv J."/>
            <person name="Arendt D."/>
            <person name="Savage R."/>
            <person name="Osoegawa K."/>
            <person name="de Jong P."/>
            <person name="Grimwood J."/>
            <person name="Chapman J.A."/>
            <person name="Shapiro H."/>
            <person name="Aerts A."/>
            <person name="Otillar R.P."/>
            <person name="Terry A.Y."/>
            <person name="Boore J.L."/>
            <person name="Grigoriev I.V."/>
            <person name="Lindberg D.R."/>
            <person name="Seaver E.C."/>
            <person name="Weisblat D.A."/>
            <person name="Putnam N.H."/>
            <person name="Rokhsar D.S."/>
        </authorList>
    </citation>
    <scope>NUCLEOTIDE SEQUENCE [LARGE SCALE GENOMIC DNA]</scope>
</reference>
<feature type="transmembrane region" description="Helical" evidence="9">
    <location>
        <begin position="282"/>
        <end position="298"/>
    </location>
</feature>
<dbReference type="OrthoDB" id="1719357at2759"/>
<dbReference type="PANTHER" id="PTHR45837">
    <property type="entry name" value="VESICLE-TRAFFICKING PROTEIN SEC22B"/>
    <property type="match status" value="1"/>
</dbReference>
<dbReference type="Gene3D" id="3.30.450.50">
    <property type="entry name" value="Longin domain"/>
    <property type="match status" value="1"/>
</dbReference>
<organism evidence="11 12">
    <name type="scientific">Lottia gigantea</name>
    <name type="common">Giant owl limpet</name>
    <dbReference type="NCBI Taxonomy" id="225164"/>
    <lineage>
        <taxon>Eukaryota</taxon>
        <taxon>Metazoa</taxon>
        <taxon>Spiralia</taxon>
        <taxon>Lophotrochozoa</taxon>
        <taxon>Mollusca</taxon>
        <taxon>Gastropoda</taxon>
        <taxon>Patellogastropoda</taxon>
        <taxon>Lottioidea</taxon>
        <taxon>Lottiidae</taxon>
        <taxon>Lottia</taxon>
    </lineage>
</organism>
<keyword evidence="4" id="KW-0653">Protein transport</keyword>
<keyword evidence="9" id="KW-1133">Transmembrane helix</keyword>
<evidence type="ECO:0000256" key="4">
    <source>
        <dbReference type="ARBA" id="ARBA00022927"/>
    </source>
</evidence>
<dbReference type="Proteomes" id="UP000030746">
    <property type="component" value="Unassembled WGS sequence"/>
</dbReference>
<dbReference type="GO" id="GO:0005484">
    <property type="term" value="F:SNAP receptor activity"/>
    <property type="evidence" value="ECO:0007669"/>
    <property type="project" value="InterPro"/>
</dbReference>
<feature type="transmembrane region" description="Helical" evidence="9">
    <location>
        <begin position="229"/>
        <end position="246"/>
    </location>
</feature>
<name>V3ZMZ5_LOTGI</name>
<dbReference type="PROSITE" id="PS50859">
    <property type="entry name" value="LONGIN"/>
    <property type="match status" value="1"/>
</dbReference>
<dbReference type="EMBL" id="KB203992">
    <property type="protein sequence ID" value="ESO82206.1"/>
    <property type="molecule type" value="Genomic_DNA"/>
</dbReference>
<dbReference type="GO" id="GO:0005794">
    <property type="term" value="C:Golgi apparatus"/>
    <property type="evidence" value="ECO:0007669"/>
    <property type="project" value="UniProtKB-SubCell"/>
</dbReference>
<evidence type="ECO:0000256" key="1">
    <source>
        <dbReference type="ARBA" id="ARBA00004163"/>
    </source>
</evidence>
<comment type="similarity">
    <text evidence="3">Belongs to the synaptobrevin family.</text>
</comment>
<dbReference type="InterPro" id="IPR059071">
    <property type="entry name" value="SEC22a-c_C"/>
</dbReference>
<dbReference type="InterPro" id="IPR010908">
    <property type="entry name" value="Longin_dom"/>
</dbReference>
<feature type="domain" description="Longin" evidence="10">
    <location>
        <begin position="7"/>
        <end position="121"/>
    </location>
</feature>
<dbReference type="CTD" id="20247127"/>
<evidence type="ECO:0000256" key="9">
    <source>
        <dbReference type="SAM" id="Phobius"/>
    </source>
</evidence>
<evidence type="ECO:0000256" key="3">
    <source>
        <dbReference type="ARBA" id="ARBA00008025"/>
    </source>
</evidence>
<evidence type="ECO:0000256" key="8">
    <source>
        <dbReference type="ARBA" id="ARBA00024188"/>
    </source>
</evidence>
<dbReference type="InterPro" id="IPR044565">
    <property type="entry name" value="Sec22"/>
</dbReference>
<dbReference type="Pfam" id="PF13774">
    <property type="entry name" value="Longin"/>
    <property type="match status" value="1"/>
</dbReference>
<dbReference type="OMA" id="NTGMQEC"/>
<dbReference type="InterPro" id="IPR011012">
    <property type="entry name" value="Longin-like_dom_sf"/>
</dbReference>
<comment type="function">
    <text evidence="7">SNARE involved in targeting and fusion of ER-derived transport vesicles with the Golgi complex as well as Golgi-derived retrograde transport vesicles with the ER.</text>
</comment>
<proteinExistence type="inferred from homology"/>
<dbReference type="KEGG" id="lgi:LOTGIDRAFT_223470"/>
<comment type="subcellular location">
    <subcellularLocation>
        <location evidence="1">Endoplasmic reticulum membrane</location>
        <topology evidence="1">Single-pass type IV membrane protein</topology>
    </subcellularLocation>
    <subcellularLocation>
        <location evidence="8">Golgi apparatus</location>
        <location evidence="8">cis-Golgi network membrane</location>
    </subcellularLocation>
    <subcellularLocation>
        <location evidence="2">Melanosome</location>
    </subcellularLocation>
</comment>
<feature type="transmembrane region" description="Helical" evidence="9">
    <location>
        <begin position="258"/>
        <end position="276"/>
    </location>
</feature>
<evidence type="ECO:0000313" key="11">
    <source>
        <dbReference type="EMBL" id="ESO82206.1"/>
    </source>
</evidence>
<protein>
    <recommendedName>
        <fullName evidence="10">Longin domain-containing protein</fullName>
    </recommendedName>
</protein>
<dbReference type="SMART" id="SM01270">
    <property type="entry name" value="Longin"/>
    <property type="match status" value="1"/>
</dbReference>
<dbReference type="CDD" id="cd14824">
    <property type="entry name" value="Longin"/>
    <property type="match status" value="1"/>
</dbReference>
<dbReference type="STRING" id="225164.V3ZMZ5"/>
<dbReference type="GO" id="GO:0005789">
    <property type="term" value="C:endoplasmic reticulum membrane"/>
    <property type="evidence" value="ECO:0007669"/>
    <property type="project" value="UniProtKB-SubCell"/>
</dbReference>
<evidence type="ECO:0000256" key="2">
    <source>
        <dbReference type="ARBA" id="ARBA00004223"/>
    </source>
</evidence>
<dbReference type="SUPFAM" id="SSF64356">
    <property type="entry name" value="SNARE-like"/>
    <property type="match status" value="1"/>
</dbReference>
<evidence type="ECO:0000256" key="5">
    <source>
        <dbReference type="ARBA" id="ARBA00023054"/>
    </source>
</evidence>
<accession>V3ZMZ5</accession>
<dbReference type="RefSeq" id="XP_009067122.1">
    <property type="nucleotide sequence ID" value="XM_009068874.1"/>
</dbReference>
<keyword evidence="4" id="KW-0813">Transport</keyword>
<feature type="transmembrane region" description="Helical" evidence="9">
    <location>
        <begin position="187"/>
        <end position="209"/>
    </location>
</feature>
<keyword evidence="12" id="KW-1185">Reference proteome</keyword>
<dbReference type="GO" id="GO:0015031">
    <property type="term" value="P:protein transport"/>
    <property type="evidence" value="ECO:0007669"/>
    <property type="project" value="UniProtKB-KW"/>
</dbReference>
<dbReference type="AlphaFoldDB" id="V3ZMZ5"/>
<dbReference type="HOGENOM" id="CLU_054453_0_0_1"/>
<sequence>MALHFVLVVRTRDGLPLTGSTDGSSTNQDHDYQEAYKDLKLLSRKSAQFTDRCTYTSGRFHIHFTSARGLTFLVLTDINYPTVLTFSFLNDLMKEFLQQYRHEKTDVITRPYAYIDFAMFMHKTKSKYNSTRFLSTKINISDLNQELKLRPPYSIPHAELYPELGSKSTSFRTPGRGLSKDQLVERILVNLIGWVSTALNILCACLHLVRGVAVMNDEHLHEFSSDLFQYGVTFMLCSVFFLYQIYLMVCPTKMRKPLACGTLGSICLCQLYLWEYRTNVEILFHVCVGCTATFVIFTRKIQQKLPQYNL</sequence>
<keyword evidence="9" id="KW-0812">Transmembrane</keyword>